<dbReference type="Pfam" id="PF13103">
    <property type="entry name" value="TonB_2"/>
    <property type="match status" value="1"/>
</dbReference>
<evidence type="ECO:0000256" key="1">
    <source>
        <dbReference type="ARBA" id="ARBA00004167"/>
    </source>
</evidence>
<dbReference type="NCBIfam" id="TIGR01352">
    <property type="entry name" value="tonB_Cterm"/>
    <property type="match status" value="1"/>
</dbReference>
<evidence type="ECO:0000256" key="6">
    <source>
        <dbReference type="SAM" id="Phobius"/>
    </source>
</evidence>
<feature type="compositionally biased region" description="Pro residues" evidence="5">
    <location>
        <begin position="70"/>
        <end position="79"/>
    </location>
</feature>
<feature type="compositionally biased region" description="Basic and acidic residues" evidence="5">
    <location>
        <begin position="99"/>
        <end position="128"/>
    </location>
</feature>
<keyword evidence="3 6" id="KW-1133">Transmembrane helix</keyword>
<keyword evidence="8" id="KW-1185">Reference proteome</keyword>
<gene>
    <name evidence="7" type="ORF">GMST_19430</name>
</gene>
<evidence type="ECO:0000256" key="4">
    <source>
        <dbReference type="ARBA" id="ARBA00023136"/>
    </source>
</evidence>
<feature type="transmembrane region" description="Helical" evidence="6">
    <location>
        <begin position="12"/>
        <end position="32"/>
    </location>
</feature>
<name>A0A6V8MHZ8_9BACT</name>
<feature type="region of interest" description="Disordered" evidence="5">
    <location>
        <begin position="59"/>
        <end position="154"/>
    </location>
</feature>
<keyword evidence="4 6" id="KW-0472">Membrane</keyword>
<dbReference type="RefSeq" id="WP_183354454.1">
    <property type="nucleotide sequence ID" value="NZ_BLXX01000005.1"/>
</dbReference>
<sequence length="247" mass="26417">MIGQTRRYPGPGGMFLCSFLCHLAVFALILWFNQDAVFTPSEEPVTYVDLATLPVAAPQAGTPAPAESTPAPPAAPAPVPHAAMALPPSKPKTQPPVKGKTEKPSAEEGKEFSERMKDLQRKAEERQLEAAVAGLKSRGGNKTVGMPGAKGNQAGSDYGSYLQSRLKDAFRDVIALQSGTPQALVRIKVGPDGRITDYRVEKRSGDPVFDDAVSRAVTLAGRTLRPPPNGQSFERVFRFKPEGVALP</sequence>
<evidence type="ECO:0000313" key="7">
    <source>
        <dbReference type="EMBL" id="GFO59618.1"/>
    </source>
</evidence>
<evidence type="ECO:0000256" key="5">
    <source>
        <dbReference type="SAM" id="MobiDB-lite"/>
    </source>
</evidence>
<dbReference type="AlphaFoldDB" id="A0A6V8MHZ8"/>
<evidence type="ECO:0000256" key="2">
    <source>
        <dbReference type="ARBA" id="ARBA00022692"/>
    </source>
</evidence>
<dbReference type="InterPro" id="IPR006260">
    <property type="entry name" value="TonB/TolA_C"/>
</dbReference>
<reference evidence="8" key="1">
    <citation type="submission" date="2020-06" db="EMBL/GenBank/DDBJ databases">
        <title>Draft genomic sequence of Geomonas sp. Red330.</title>
        <authorList>
            <person name="Itoh H."/>
            <person name="Zhenxing X."/>
            <person name="Ushijima N."/>
            <person name="Masuda Y."/>
            <person name="Shiratori Y."/>
            <person name="Senoo K."/>
        </authorList>
    </citation>
    <scope>NUCLEOTIDE SEQUENCE [LARGE SCALE GENOMIC DNA]</scope>
    <source>
        <strain evidence="8">Red330</strain>
    </source>
</reference>
<dbReference type="GO" id="GO:0016020">
    <property type="term" value="C:membrane"/>
    <property type="evidence" value="ECO:0007669"/>
    <property type="project" value="UniProtKB-SubCell"/>
</dbReference>
<dbReference type="Gene3D" id="3.30.1150.10">
    <property type="match status" value="1"/>
</dbReference>
<protein>
    <submittedName>
        <fullName evidence="7">Energy transduction protein TonB</fullName>
    </submittedName>
</protein>
<organism evidence="7 8">
    <name type="scientific">Geomonas silvestris</name>
    <dbReference type="NCBI Taxonomy" id="2740184"/>
    <lineage>
        <taxon>Bacteria</taxon>
        <taxon>Pseudomonadati</taxon>
        <taxon>Thermodesulfobacteriota</taxon>
        <taxon>Desulfuromonadia</taxon>
        <taxon>Geobacterales</taxon>
        <taxon>Geobacteraceae</taxon>
        <taxon>Geomonas</taxon>
    </lineage>
</organism>
<evidence type="ECO:0000313" key="8">
    <source>
        <dbReference type="Proteomes" id="UP000556026"/>
    </source>
</evidence>
<accession>A0A6V8MHZ8</accession>
<keyword evidence="2 6" id="KW-0812">Transmembrane</keyword>
<proteinExistence type="predicted"/>
<dbReference type="SUPFAM" id="SSF74653">
    <property type="entry name" value="TolA/TonB C-terminal domain"/>
    <property type="match status" value="1"/>
</dbReference>
<feature type="compositionally biased region" description="Low complexity" evidence="5">
    <location>
        <begin position="60"/>
        <end position="69"/>
    </location>
</feature>
<dbReference type="Proteomes" id="UP000556026">
    <property type="component" value="Unassembled WGS sequence"/>
</dbReference>
<dbReference type="EMBL" id="BLXX01000005">
    <property type="protein sequence ID" value="GFO59618.1"/>
    <property type="molecule type" value="Genomic_DNA"/>
</dbReference>
<comment type="caution">
    <text evidence="7">The sequence shown here is derived from an EMBL/GenBank/DDBJ whole genome shotgun (WGS) entry which is preliminary data.</text>
</comment>
<evidence type="ECO:0000256" key="3">
    <source>
        <dbReference type="ARBA" id="ARBA00022989"/>
    </source>
</evidence>
<comment type="subcellular location">
    <subcellularLocation>
        <location evidence="1">Membrane</location>
        <topology evidence="1">Single-pass membrane protein</topology>
    </subcellularLocation>
</comment>